<dbReference type="InterPro" id="IPR015943">
    <property type="entry name" value="WD40/YVTN_repeat-like_dom_sf"/>
</dbReference>
<evidence type="ECO:0000256" key="4">
    <source>
        <dbReference type="ARBA" id="ARBA00034298"/>
    </source>
</evidence>
<comment type="caution">
    <text evidence="6">The sequence shown here is derived from an EMBL/GenBank/DDBJ whole genome shotgun (WGS) entry which is preliminary data.</text>
</comment>
<dbReference type="Proteomes" id="UP001642360">
    <property type="component" value="Unassembled WGS sequence"/>
</dbReference>
<sequence>MNGGDGEVAAASAGPPPLLEWKFSQVFGERTAGEEVQEVDIISAIEFDKTGDHLATGDRGGRVVLFERTDTKEHGGSRRDLERMDYPVGRHPEFRYKTEFQSHEPEFDYLKSLEIEEKINKIRWCQTANGALFLLSTNDKTIKFWKVQEKKVKKISDMNVDTSKAVGNGTLASSSVTSSPKHYLANGGYPDKSYNGLSSDISIPPGGLRSLRLPVSMSQLKCVSAFTDCLSIFLLLSSDGETFISADDLRINLWNLEISNQSFNIVDVKPANMEDLTEVITSAEFHPTHCNMLAYSSSKGSIRLIDLRQSALCDSHCKLFEEQEAPGSRSFFTEIIASISDIKFGRDGRYILSRDYMTLKLVARASNVKVQTVAVLESAAMQFAFV</sequence>
<keyword evidence="2 5" id="KW-0853">WD repeat</keyword>
<evidence type="ECO:0000256" key="3">
    <source>
        <dbReference type="ARBA" id="ARBA00022737"/>
    </source>
</evidence>
<dbReference type="InterPro" id="IPR000009">
    <property type="entry name" value="PP2A_PR55"/>
</dbReference>
<name>A0ABC8U442_9AQUA</name>
<comment type="function">
    <text evidence="4">The B regulatory subunit may modulate substrate selectivity and catalytic activity, and may also direct the localization of the catalytic enzyme to a particular subcellular compartment.</text>
</comment>
<gene>
    <name evidence="6" type="ORF">ILEXP_LOCUS44261</name>
</gene>
<comment type="similarity">
    <text evidence="1 5">Belongs to the phosphatase 2A regulatory subunit B family.</text>
</comment>
<dbReference type="Gene3D" id="2.130.10.10">
    <property type="entry name" value="YVTN repeat-like/Quinoprotein amine dehydrogenase"/>
    <property type="match status" value="2"/>
</dbReference>
<accession>A0ABC8U442</accession>
<dbReference type="FunFam" id="2.130.10.10:FF:000609">
    <property type="entry name" value="Serine/threonine-protein phosphatase 2A 55 kDa regulatory subunit B"/>
    <property type="match status" value="1"/>
</dbReference>
<dbReference type="InterPro" id="IPR036322">
    <property type="entry name" value="WD40_repeat_dom_sf"/>
</dbReference>
<dbReference type="InterPro" id="IPR018067">
    <property type="entry name" value="PP2A_PR55_CS"/>
</dbReference>
<dbReference type="PROSITE" id="PS01024">
    <property type="entry name" value="PR55_1"/>
    <property type="match status" value="1"/>
</dbReference>
<organism evidence="6 7">
    <name type="scientific">Ilex paraguariensis</name>
    <name type="common">yerba mate</name>
    <dbReference type="NCBI Taxonomy" id="185542"/>
    <lineage>
        <taxon>Eukaryota</taxon>
        <taxon>Viridiplantae</taxon>
        <taxon>Streptophyta</taxon>
        <taxon>Embryophyta</taxon>
        <taxon>Tracheophyta</taxon>
        <taxon>Spermatophyta</taxon>
        <taxon>Magnoliopsida</taxon>
        <taxon>eudicotyledons</taxon>
        <taxon>Gunneridae</taxon>
        <taxon>Pentapetalae</taxon>
        <taxon>asterids</taxon>
        <taxon>campanulids</taxon>
        <taxon>Aquifoliales</taxon>
        <taxon>Aquifoliaceae</taxon>
        <taxon>Ilex</taxon>
    </lineage>
</organism>
<reference evidence="6 7" key="1">
    <citation type="submission" date="2024-02" db="EMBL/GenBank/DDBJ databases">
        <authorList>
            <person name="Vignale AGUSTIN F."/>
            <person name="Sosa J E."/>
            <person name="Modenutti C."/>
        </authorList>
    </citation>
    <scope>NUCLEOTIDE SEQUENCE [LARGE SCALE GENOMIC DNA]</scope>
</reference>
<dbReference type="SUPFAM" id="SSF50978">
    <property type="entry name" value="WD40 repeat-like"/>
    <property type="match status" value="1"/>
</dbReference>
<evidence type="ECO:0000256" key="2">
    <source>
        <dbReference type="ARBA" id="ARBA00022574"/>
    </source>
</evidence>
<evidence type="ECO:0000256" key="1">
    <source>
        <dbReference type="ARBA" id="ARBA00008259"/>
    </source>
</evidence>
<keyword evidence="7" id="KW-1185">Reference proteome</keyword>
<dbReference type="PANTHER" id="PTHR11871">
    <property type="entry name" value="PROTEIN PHOSPHATASE PP2A REGULATORY SUBUNIT B"/>
    <property type="match status" value="1"/>
</dbReference>
<evidence type="ECO:0000256" key="5">
    <source>
        <dbReference type="RuleBase" id="RU331113"/>
    </source>
</evidence>
<keyword evidence="3 5" id="KW-0677">Repeat</keyword>
<protein>
    <recommendedName>
        <fullName evidence="5">Serine/threonine-protein phosphatase 2A 55 kDa regulatory subunit B</fullName>
    </recommendedName>
</protein>
<dbReference type="PIRSF" id="PIRSF037309">
    <property type="entry name" value="PP2A_PR55"/>
    <property type="match status" value="1"/>
</dbReference>
<dbReference type="InterPro" id="IPR001680">
    <property type="entry name" value="WD40_rpt"/>
</dbReference>
<dbReference type="SMART" id="SM00320">
    <property type="entry name" value="WD40"/>
    <property type="match status" value="4"/>
</dbReference>
<dbReference type="GO" id="GO:0000159">
    <property type="term" value="C:protein phosphatase type 2A complex"/>
    <property type="evidence" value="ECO:0007669"/>
    <property type="project" value="UniProtKB-UniRule"/>
</dbReference>
<dbReference type="PRINTS" id="PR00600">
    <property type="entry name" value="PP2APR55"/>
</dbReference>
<dbReference type="AlphaFoldDB" id="A0ABC8U442"/>
<proteinExistence type="inferred from homology"/>
<evidence type="ECO:0000313" key="7">
    <source>
        <dbReference type="Proteomes" id="UP001642360"/>
    </source>
</evidence>
<evidence type="ECO:0000313" key="6">
    <source>
        <dbReference type="EMBL" id="CAK9174507.1"/>
    </source>
</evidence>
<dbReference type="EMBL" id="CAUOFW020006391">
    <property type="protein sequence ID" value="CAK9174507.1"/>
    <property type="molecule type" value="Genomic_DNA"/>
</dbReference>